<organism evidence="1 2">
    <name type="scientific">Lysinibacillus fusiformis</name>
    <dbReference type="NCBI Taxonomy" id="28031"/>
    <lineage>
        <taxon>Bacteria</taxon>
        <taxon>Bacillati</taxon>
        <taxon>Bacillota</taxon>
        <taxon>Bacilli</taxon>
        <taxon>Bacillales</taxon>
        <taxon>Bacillaceae</taxon>
        <taxon>Lysinibacillus</taxon>
    </lineage>
</organism>
<evidence type="ECO:0000313" key="1">
    <source>
        <dbReference type="EMBL" id="SEQ52170.1"/>
    </source>
</evidence>
<comment type="caution">
    <text evidence="1">The sequence shown here is derived from an EMBL/GenBank/DDBJ whole genome shotgun (WGS) entry which is preliminary data.</text>
</comment>
<dbReference type="RefSeq" id="WP_089985759.1">
    <property type="nucleotide sequence ID" value="NZ_FMVP01000004.1"/>
</dbReference>
<dbReference type="InterPro" id="IPR013324">
    <property type="entry name" value="RNA_pol_sigma_r3/r4-like"/>
</dbReference>
<dbReference type="Proteomes" id="UP000199410">
    <property type="component" value="Unassembled WGS sequence"/>
</dbReference>
<name>A0A1H9GQ60_9BACI</name>
<evidence type="ECO:0008006" key="3">
    <source>
        <dbReference type="Google" id="ProtNLM"/>
    </source>
</evidence>
<proteinExistence type="predicted"/>
<dbReference type="SUPFAM" id="SSF88659">
    <property type="entry name" value="Sigma3 and sigma4 domains of RNA polymerase sigma factors"/>
    <property type="match status" value="1"/>
</dbReference>
<protein>
    <recommendedName>
        <fullName evidence="3">Phage protein</fullName>
    </recommendedName>
</protein>
<sequence length="133" mass="15814">MHYEWLKNYQKLEDEIADIEFNLERSKKELKRWVEGDLTKVKLTSESHGAQLEEIIEATERELAHKMNDLDDMKNLINTFRGLDNQILYKHHVEGKTLISIADELDKSPNYIYNKHAQIMKMVKYKYSESLNV</sequence>
<dbReference type="AlphaFoldDB" id="A0A1H9GQ60"/>
<gene>
    <name evidence="1" type="ORF">SAMN02787113_01891</name>
</gene>
<dbReference type="EMBL" id="FOEL01000005">
    <property type="protein sequence ID" value="SEQ52170.1"/>
    <property type="molecule type" value="Genomic_DNA"/>
</dbReference>
<reference evidence="1 2" key="1">
    <citation type="submission" date="2016-10" db="EMBL/GenBank/DDBJ databases">
        <authorList>
            <person name="Varghese N."/>
            <person name="Submissions S."/>
        </authorList>
    </citation>
    <scope>NUCLEOTIDE SEQUENCE [LARGE SCALE GENOMIC DNA]</scope>
    <source>
        <strain evidence="1 2">TC-13</strain>
    </source>
</reference>
<accession>A0A1H9GQ60</accession>
<evidence type="ECO:0000313" key="2">
    <source>
        <dbReference type="Proteomes" id="UP000199410"/>
    </source>
</evidence>